<evidence type="ECO:0000313" key="3">
    <source>
        <dbReference type="Proteomes" id="UP001185659"/>
    </source>
</evidence>
<name>A0ABU4AHP6_9HYPH</name>
<dbReference type="Proteomes" id="UP001185659">
    <property type="component" value="Unassembled WGS sequence"/>
</dbReference>
<dbReference type="InterPro" id="IPR051541">
    <property type="entry name" value="PTS_SugarTrans_NitroReg"/>
</dbReference>
<accession>A0ABU4AHP6</accession>
<evidence type="ECO:0000313" key="2">
    <source>
        <dbReference type="EMBL" id="MDV6225651.1"/>
    </source>
</evidence>
<sequence>MIPVRVSFAVDFSTDRTSNTRKAALWSLAARVAELRPEASKLDIAGALYARERLGTTAVGGGVALPHTVLTDEDASMIVVRRLEKPVEFDAPDGMAMDTLVALMGGKHDIKWLRAALLRLGRLAQQGPLRHQLRTATTQDEVAAVLAALGLDVHTDQKFCDTAHTLYPERKASLGLTGSFTLR</sequence>
<evidence type="ECO:0000259" key="1">
    <source>
        <dbReference type="PROSITE" id="PS51094"/>
    </source>
</evidence>
<dbReference type="PROSITE" id="PS51094">
    <property type="entry name" value="PTS_EIIA_TYPE_2"/>
    <property type="match status" value="1"/>
</dbReference>
<protein>
    <submittedName>
        <fullName evidence="2">PTS sugar transporter subunit IIA</fullName>
    </submittedName>
</protein>
<dbReference type="EMBL" id="JAWLIP010000001">
    <property type="protein sequence ID" value="MDV6225651.1"/>
    <property type="molecule type" value="Genomic_DNA"/>
</dbReference>
<comment type="caution">
    <text evidence="2">The sequence shown here is derived from an EMBL/GenBank/DDBJ whole genome shotgun (WGS) entry which is preliminary data.</text>
</comment>
<dbReference type="InterPro" id="IPR002178">
    <property type="entry name" value="PTS_EIIA_type-2_dom"/>
</dbReference>
<dbReference type="PANTHER" id="PTHR47738">
    <property type="entry name" value="PTS SYSTEM FRUCTOSE-LIKE EIIA COMPONENT-RELATED"/>
    <property type="match status" value="1"/>
</dbReference>
<dbReference type="Pfam" id="PF00359">
    <property type="entry name" value="PTS_EIIA_2"/>
    <property type="match status" value="1"/>
</dbReference>
<feature type="domain" description="PTS EIIA type-2" evidence="1">
    <location>
        <begin position="1"/>
        <end position="149"/>
    </location>
</feature>
<dbReference type="InterPro" id="IPR016152">
    <property type="entry name" value="PTrfase/Anion_transptr"/>
</dbReference>
<keyword evidence="2" id="KW-0813">Transport</keyword>
<keyword evidence="3" id="KW-1185">Reference proteome</keyword>
<proteinExistence type="predicted"/>
<gene>
    <name evidence="2" type="ORF">R2G56_05075</name>
</gene>
<reference evidence="2 3" key="1">
    <citation type="submission" date="2023-10" db="EMBL/GenBank/DDBJ databases">
        <authorList>
            <person name="Venkata Ramana C."/>
            <person name="Sasikala C."/>
            <person name="Dhurka M."/>
        </authorList>
    </citation>
    <scope>NUCLEOTIDE SEQUENCE [LARGE SCALE GENOMIC DNA]</scope>
    <source>
        <strain evidence="2 3">KCTC 32151</strain>
    </source>
</reference>
<keyword evidence="2" id="KW-0762">Sugar transport</keyword>
<dbReference type="Gene3D" id="3.40.930.10">
    <property type="entry name" value="Mannitol-specific EII, Chain A"/>
    <property type="match status" value="1"/>
</dbReference>
<organism evidence="2 3">
    <name type="scientific">Nitratireductor aquimarinus</name>
    <dbReference type="NCBI Taxonomy" id="889300"/>
    <lineage>
        <taxon>Bacteria</taxon>
        <taxon>Pseudomonadati</taxon>
        <taxon>Pseudomonadota</taxon>
        <taxon>Alphaproteobacteria</taxon>
        <taxon>Hyphomicrobiales</taxon>
        <taxon>Phyllobacteriaceae</taxon>
        <taxon>Nitratireductor</taxon>
    </lineage>
</organism>
<dbReference type="RefSeq" id="WP_317560637.1">
    <property type="nucleotide sequence ID" value="NZ_JAWLIP010000001.1"/>
</dbReference>
<dbReference type="SUPFAM" id="SSF55804">
    <property type="entry name" value="Phoshotransferase/anion transport protein"/>
    <property type="match status" value="1"/>
</dbReference>
<dbReference type="PANTHER" id="PTHR47738:SF1">
    <property type="entry name" value="NITROGEN REGULATORY PROTEIN"/>
    <property type="match status" value="1"/>
</dbReference>